<dbReference type="SFLD" id="SFLDG01150">
    <property type="entry name" value="Main.1:_Beta-like"/>
    <property type="match status" value="1"/>
</dbReference>
<dbReference type="InterPro" id="IPR040079">
    <property type="entry name" value="Glutathione_S-Trfase"/>
</dbReference>
<dbReference type="Proteomes" id="UP000196655">
    <property type="component" value="Unassembled WGS sequence"/>
</dbReference>
<dbReference type="EMBL" id="NHON01000013">
    <property type="protein sequence ID" value="OWJ67389.1"/>
    <property type="molecule type" value="Genomic_DNA"/>
</dbReference>
<gene>
    <name evidence="6" type="ORF">BWR60_09290</name>
</gene>
<dbReference type="AlphaFoldDB" id="A0A211ZQ61"/>
<evidence type="ECO:0000259" key="4">
    <source>
        <dbReference type="PROSITE" id="PS50404"/>
    </source>
</evidence>
<dbReference type="PROSITE" id="PS50405">
    <property type="entry name" value="GST_CTER"/>
    <property type="match status" value="1"/>
</dbReference>
<dbReference type="STRING" id="1122125.GCA_000423185_06473"/>
<dbReference type="Gene3D" id="3.40.30.10">
    <property type="entry name" value="Glutaredoxin"/>
    <property type="match status" value="1"/>
</dbReference>
<evidence type="ECO:0000256" key="3">
    <source>
        <dbReference type="RuleBase" id="RU003494"/>
    </source>
</evidence>
<proteinExistence type="inferred from homology"/>
<feature type="domain" description="GST C-terminal" evidence="5">
    <location>
        <begin position="85"/>
        <end position="200"/>
    </location>
</feature>
<evidence type="ECO:0000259" key="5">
    <source>
        <dbReference type="PROSITE" id="PS50405"/>
    </source>
</evidence>
<dbReference type="InterPro" id="IPR010987">
    <property type="entry name" value="Glutathione-S-Trfase_C-like"/>
</dbReference>
<organism evidence="6 7">
    <name type="scientific">Inquilinus limosus</name>
    <dbReference type="NCBI Taxonomy" id="171674"/>
    <lineage>
        <taxon>Bacteria</taxon>
        <taxon>Pseudomonadati</taxon>
        <taxon>Pseudomonadota</taxon>
        <taxon>Alphaproteobacteria</taxon>
        <taxon>Rhodospirillales</taxon>
        <taxon>Rhodospirillaceae</taxon>
        <taxon>Inquilinus</taxon>
    </lineage>
</organism>
<dbReference type="Pfam" id="PF02798">
    <property type="entry name" value="GST_N"/>
    <property type="match status" value="1"/>
</dbReference>
<dbReference type="InterPro" id="IPR004045">
    <property type="entry name" value="Glutathione_S-Trfase_N"/>
</dbReference>
<feature type="domain" description="GST N-terminal" evidence="4">
    <location>
        <begin position="1"/>
        <end position="81"/>
    </location>
</feature>
<dbReference type="PROSITE" id="PS50404">
    <property type="entry name" value="GST_NTER"/>
    <property type="match status" value="1"/>
</dbReference>
<protein>
    <submittedName>
        <fullName evidence="6">Glutathione S-transferase</fullName>
    </submittedName>
</protein>
<evidence type="ECO:0000313" key="6">
    <source>
        <dbReference type="EMBL" id="OWJ67389.1"/>
    </source>
</evidence>
<reference evidence="7" key="1">
    <citation type="submission" date="2017-05" db="EMBL/GenBank/DDBJ databases">
        <authorList>
            <person name="Macchi M."/>
            <person name="Festa S."/>
            <person name="Coppotelli B.M."/>
            <person name="Morelli I.S."/>
        </authorList>
    </citation>
    <scope>NUCLEOTIDE SEQUENCE [LARGE SCALE GENOMIC DNA]</scope>
    <source>
        <strain evidence="7">I</strain>
    </source>
</reference>
<keyword evidence="7" id="KW-1185">Reference proteome</keyword>
<dbReference type="OrthoDB" id="9810080at2"/>
<dbReference type="SFLD" id="SFLDS00019">
    <property type="entry name" value="Glutathione_Transferase_(cytos"/>
    <property type="match status" value="1"/>
</dbReference>
<accession>A0A211ZQ61</accession>
<dbReference type="InterPro" id="IPR036249">
    <property type="entry name" value="Thioredoxin-like_sf"/>
</dbReference>
<dbReference type="RefSeq" id="WP_088150731.1">
    <property type="nucleotide sequence ID" value="NZ_NHON01000013.1"/>
</dbReference>
<comment type="similarity">
    <text evidence="1 3">Belongs to the GST superfamily.</text>
</comment>
<dbReference type="PANTHER" id="PTHR44051:SF19">
    <property type="entry name" value="DISULFIDE-BOND OXIDOREDUCTASE YFCG"/>
    <property type="match status" value="1"/>
</dbReference>
<evidence type="ECO:0000256" key="1">
    <source>
        <dbReference type="ARBA" id="ARBA00007409"/>
    </source>
</evidence>
<name>A0A211ZQ61_9PROT</name>
<dbReference type="FunFam" id="3.40.30.10:FF:000039">
    <property type="entry name" value="Glutathione S-transferase domain"/>
    <property type="match status" value="1"/>
</dbReference>
<comment type="caution">
    <text evidence="6">The sequence shown here is derived from an EMBL/GenBank/DDBJ whole genome shotgun (WGS) entry which is preliminary data.</text>
</comment>
<dbReference type="SUPFAM" id="SSF47616">
    <property type="entry name" value="GST C-terminal domain-like"/>
    <property type="match status" value="1"/>
</dbReference>
<dbReference type="GO" id="GO:0016740">
    <property type="term" value="F:transferase activity"/>
    <property type="evidence" value="ECO:0007669"/>
    <property type="project" value="UniProtKB-KW"/>
</dbReference>
<dbReference type="CDD" id="cd03047">
    <property type="entry name" value="GST_N_2"/>
    <property type="match status" value="1"/>
</dbReference>
<dbReference type="Gene3D" id="1.20.1050.10">
    <property type="match status" value="1"/>
</dbReference>
<evidence type="ECO:0000256" key="2">
    <source>
        <dbReference type="ARBA" id="ARBA00022679"/>
    </source>
</evidence>
<dbReference type="SFLD" id="SFLDG00358">
    <property type="entry name" value="Main_(cytGST)"/>
    <property type="match status" value="1"/>
</dbReference>
<keyword evidence="2 6" id="KW-0808">Transferase</keyword>
<dbReference type="InterPro" id="IPR004046">
    <property type="entry name" value="GST_C"/>
</dbReference>
<sequence length="200" mass="22321">MIRLLGRHTSGNVQKVLWLLEELGVAYEREDYGRQFGNTQTDEYRALNPNAKVPTLVAGDTVIWESHTILRYLVGMYGPALTGATPAERTDVERWMDWLLASVNSLYVAIFKDAKKPPEERGAEFAAQAKELAELLAIADRHLAGRDWFALGRLTVADIALGPILKRCLGFPIDRPAFANLDRWLAALETRPAFRKATAG</sequence>
<evidence type="ECO:0000313" key="7">
    <source>
        <dbReference type="Proteomes" id="UP000196655"/>
    </source>
</evidence>
<dbReference type="PANTHER" id="PTHR44051">
    <property type="entry name" value="GLUTATHIONE S-TRANSFERASE-RELATED"/>
    <property type="match status" value="1"/>
</dbReference>
<dbReference type="SUPFAM" id="SSF52833">
    <property type="entry name" value="Thioredoxin-like"/>
    <property type="match status" value="1"/>
</dbReference>
<dbReference type="InterPro" id="IPR036282">
    <property type="entry name" value="Glutathione-S-Trfase_C_sf"/>
</dbReference>
<dbReference type="Pfam" id="PF00043">
    <property type="entry name" value="GST_C"/>
    <property type="match status" value="1"/>
</dbReference>